<dbReference type="EC" id="3.1.1.-" evidence="8"/>
<evidence type="ECO:0000313" key="10">
    <source>
        <dbReference type="Proteomes" id="UP000813461"/>
    </source>
</evidence>
<dbReference type="GO" id="GO:0046872">
    <property type="term" value="F:metal ion binding"/>
    <property type="evidence" value="ECO:0007669"/>
    <property type="project" value="UniProtKB-KW"/>
</dbReference>
<organism evidence="9 10">
    <name type="scientific">Paraphoma chrysanthemicola</name>
    <dbReference type="NCBI Taxonomy" id="798071"/>
    <lineage>
        <taxon>Eukaryota</taxon>
        <taxon>Fungi</taxon>
        <taxon>Dikarya</taxon>
        <taxon>Ascomycota</taxon>
        <taxon>Pezizomycotina</taxon>
        <taxon>Dothideomycetes</taxon>
        <taxon>Pleosporomycetidae</taxon>
        <taxon>Pleosporales</taxon>
        <taxon>Pleosporineae</taxon>
        <taxon>Phaeosphaeriaceae</taxon>
        <taxon>Paraphoma</taxon>
    </lineage>
</organism>
<accession>A0A8K0W3X7</accession>
<keyword evidence="10" id="KW-1185">Reference proteome</keyword>
<evidence type="ECO:0000256" key="4">
    <source>
        <dbReference type="ARBA" id="ARBA00022729"/>
    </source>
</evidence>
<reference evidence="9" key="1">
    <citation type="journal article" date="2021" name="Nat. Commun.">
        <title>Genetic determinants of endophytism in the Arabidopsis root mycobiome.</title>
        <authorList>
            <person name="Mesny F."/>
            <person name="Miyauchi S."/>
            <person name="Thiergart T."/>
            <person name="Pickel B."/>
            <person name="Atanasova L."/>
            <person name="Karlsson M."/>
            <person name="Huettel B."/>
            <person name="Barry K.W."/>
            <person name="Haridas S."/>
            <person name="Chen C."/>
            <person name="Bauer D."/>
            <person name="Andreopoulos W."/>
            <person name="Pangilinan J."/>
            <person name="LaButti K."/>
            <person name="Riley R."/>
            <person name="Lipzen A."/>
            <person name="Clum A."/>
            <person name="Drula E."/>
            <person name="Henrissat B."/>
            <person name="Kohler A."/>
            <person name="Grigoriev I.V."/>
            <person name="Martin F.M."/>
            <person name="Hacquard S."/>
        </authorList>
    </citation>
    <scope>NUCLEOTIDE SEQUENCE</scope>
    <source>
        <strain evidence="9">MPI-SDFR-AT-0120</strain>
    </source>
</reference>
<comment type="caution">
    <text evidence="9">The sequence shown here is derived from an EMBL/GenBank/DDBJ whole genome shotgun (WGS) entry which is preliminary data.</text>
</comment>
<keyword evidence="7" id="KW-1015">Disulfide bond</keyword>
<dbReference type="AlphaFoldDB" id="A0A8K0W3X7"/>
<evidence type="ECO:0000256" key="1">
    <source>
        <dbReference type="ARBA" id="ARBA00006249"/>
    </source>
</evidence>
<feature type="signal peptide" evidence="8">
    <location>
        <begin position="1"/>
        <end position="21"/>
    </location>
</feature>
<sequence>MLGTKLLLPFLVLSGPPVTDLKFCEVNIHVRHHGANDDVLVRIWLPSERKDWNGRFQATGGGGFATSLGFVGLAPALMQGYAAVSTDGGHDEWSWLSLEWLMKPDRTIDWALWQNIVERSLVEQILIGKDIVEQYYGDKPHHSYWNGCSQGGRQGYLMAQKYPHLLDGIMAAAPALDLISITMGGFWPQFVMKNEGTYVSNCEFEFFAKRLMNECDMLDGFVDGVIMEPDACPFNPETLISHTFDCHGQNVKVTSSMANVVRKIIQGPHTPLGTQLGPGLSPGSNYAIIANISTTPSSTHTQNPIALPASAHWSWALTTLSTDLTALRDAGTKLLSWHGMADEIIPYQHTLTYRQRIEREMSQVDEVYRLFLAPGVGHCAGGSGPLPTNPLAALVNWVEEGEAPEVLDAVVTTARWEVLERQVYAKKKENWKCVSGTSGGNGDYRNELREQVMGLASWMPSWGGWRG</sequence>
<gene>
    <name evidence="9" type="ORF">FB567DRAFT_566049</name>
</gene>
<dbReference type="OrthoDB" id="3039123at2759"/>
<proteinExistence type="inferred from homology"/>
<protein>
    <recommendedName>
        <fullName evidence="8">Carboxylic ester hydrolase</fullName>
        <ecNumber evidence="8">3.1.1.-</ecNumber>
    </recommendedName>
</protein>
<dbReference type="PANTHER" id="PTHR33938:SF8">
    <property type="entry name" value="CARBOXYLIC ESTER HYDROLASE"/>
    <property type="match status" value="1"/>
</dbReference>
<keyword evidence="6" id="KW-0106">Calcium</keyword>
<comment type="similarity">
    <text evidence="1 8">Belongs to the tannase family.</text>
</comment>
<evidence type="ECO:0000256" key="8">
    <source>
        <dbReference type="RuleBase" id="RU361238"/>
    </source>
</evidence>
<evidence type="ECO:0000256" key="7">
    <source>
        <dbReference type="ARBA" id="ARBA00023157"/>
    </source>
</evidence>
<dbReference type="SUPFAM" id="SSF53474">
    <property type="entry name" value="alpha/beta-Hydrolases"/>
    <property type="match status" value="1"/>
</dbReference>
<dbReference type="GO" id="GO:0030600">
    <property type="term" value="F:feruloyl esterase activity"/>
    <property type="evidence" value="ECO:0007669"/>
    <property type="project" value="UniProtKB-ARBA"/>
</dbReference>
<keyword evidence="4 8" id="KW-0732">Signal</keyword>
<keyword evidence="2" id="KW-0719">Serine esterase</keyword>
<dbReference type="Proteomes" id="UP000813461">
    <property type="component" value="Unassembled WGS sequence"/>
</dbReference>
<evidence type="ECO:0000256" key="3">
    <source>
        <dbReference type="ARBA" id="ARBA00022723"/>
    </source>
</evidence>
<dbReference type="Gene3D" id="3.40.50.1820">
    <property type="entry name" value="alpha/beta hydrolase"/>
    <property type="match status" value="1"/>
</dbReference>
<dbReference type="InterPro" id="IPR011118">
    <property type="entry name" value="Tannase/feruloyl_esterase"/>
</dbReference>
<evidence type="ECO:0000256" key="6">
    <source>
        <dbReference type="ARBA" id="ARBA00022837"/>
    </source>
</evidence>
<feature type="chain" id="PRO_5035487255" description="Carboxylic ester hydrolase" evidence="8">
    <location>
        <begin position="22"/>
        <end position="467"/>
    </location>
</feature>
<dbReference type="EMBL" id="JAGMVJ010000001">
    <property type="protein sequence ID" value="KAH7095091.1"/>
    <property type="molecule type" value="Genomic_DNA"/>
</dbReference>
<evidence type="ECO:0000256" key="2">
    <source>
        <dbReference type="ARBA" id="ARBA00022487"/>
    </source>
</evidence>
<name>A0A8K0W3X7_9PLEO</name>
<dbReference type="Pfam" id="PF07519">
    <property type="entry name" value="Tannase"/>
    <property type="match status" value="2"/>
</dbReference>
<dbReference type="PANTHER" id="PTHR33938">
    <property type="entry name" value="FERULOYL ESTERASE B-RELATED"/>
    <property type="match status" value="1"/>
</dbReference>
<evidence type="ECO:0000313" key="9">
    <source>
        <dbReference type="EMBL" id="KAH7095091.1"/>
    </source>
</evidence>
<keyword evidence="5 8" id="KW-0378">Hydrolase</keyword>
<dbReference type="InterPro" id="IPR029058">
    <property type="entry name" value="AB_hydrolase_fold"/>
</dbReference>
<keyword evidence="3" id="KW-0479">Metal-binding</keyword>
<evidence type="ECO:0000256" key="5">
    <source>
        <dbReference type="ARBA" id="ARBA00022801"/>
    </source>
</evidence>